<evidence type="ECO:0000259" key="1">
    <source>
        <dbReference type="Pfam" id="PF10137"/>
    </source>
</evidence>
<reference evidence="2" key="1">
    <citation type="submission" date="2021-05" db="EMBL/GenBank/DDBJ databases">
        <title>Novel Bacillus species.</title>
        <authorList>
            <person name="Liu G."/>
        </authorList>
    </citation>
    <scope>NUCLEOTIDE SEQUENCE</scope>
    <source>
        <strain evidence="2">FJAT-50051</strain>
    </source>
</reference>
<sequence>MESSQLTGLRPTAAAIQAVVDVLAQHAGARIKRASTLLSQASTEADRLWWSGYDDKWTRFASSTDHSYLVDTGLASITRSGRTRTSGSTEPHKSHNYDVLAEADVEAVTVDFSAWDSGVQLLKVEFTPWATSITLDPGFRDERLPDTLSIVEIEDALERSATPWQQPLQPIEPLPFRVFLGHGGDTQWKDLRDSLQDHHGFDVEAFERSPRIGQTISEVVRGMIASASAGVLVLTRSDQMADGTWHGRQNVVHELGLVQGALGWSRALIVVEDGVVLPSNLDGTQQVRFGLGHIREAEGAVAAALRLMRDSPQGICP</sequence>
<dbReference type="EMBL" id="JAGYPE010000003">
    <property type="protein sequence ID" value="MBS4183030.1"/>
    <property type="molecule type" value="Genomic_DNA"/>
</dbReference>
<gene>
    <name evidence="2" type="ORF">KHB02_16685</name>
</gene>
<dbReference type="AlphaFoldDB" id="A0A942SYZ7"/>
<dbReference type="InterPro" id="IPR019302">
    <property type="entry name" value="CAP12/PCTIR_TIR_dom"/>
</dbReference>
<feature type="domain" description="CD-NTase-associated protein 12/Pycsar effector protein TIR" evidence="1">
    <location>
        <begin position="177"/>
        <end position="289"/>
    </location>
</feature>
<dbReference type="Pfam" id="PF10137">
    <property type="entry name" value="CAP12-PCTIR_TIR"/>
    <property type="match status" value="1"/>
</dbReference>
<accession>A0A942SYZ7</accession>
<proteinExistence type="predicted"/>
<dbReference type="GO" id="GO:0050135">
    <property type="term" value="F:NADP+ nucleosidase activity"/>
    <property type="evidence" value="ECO:0007669"/>
    <property type="project" value="InterPro"/>
</dbReference>
<evidence type="ECO:0000313" key="2">
    <source>
        <dbReference type="EMBL" id="MBS4183030.1"/>
    </source>
</evidence>
<organism evidence="2">
    <name type="scientific">Neobacillus citreus</name>
    <dbReference type="NCBI Taxonomy" id="2833578"/>
    <lineage>
        <taxon>Bacteria</taxon>
        <taxon>Bacillati</taxon>
        <taxon>Bacillota</taxon>
        <taxon>Bacilli</taxon>
        <taxon>Bacillales</taxon>
        <taxon>Bacillaceae</taxon>
        <taxon>Neobacillus</taxon>
    </lineage>
</organism>
<comment type="caution">
    <text evidence="2">The sequence shown here is derived from an EMBL/GenBank/DDBJ whole genome shotgun (WGS) entry which is preliminary data.</text>
</comment>
<name>A0A942SYZ7_9BACI</name>
<protein>
    <submittedName>
        <fullName evidence="2">Nucleotide-binding protein</fullName>
    </submittedName>
</protein>